<dbReference type="InterPro" id="IPR036097">
    <property type="entry name" value="HisK_dim/P_sf"/>
</dbReference>
<evidence type="ECO:0000313" key="21">
    <source>
        <dbReference type="Proteomes" id="UP000199230"/>
    </source>
</evidence>
<feature type="transmembrane region" description="Helical" evidence="18">
    <location>
        <begin position="24"/>
        <end position="40"/>
    </location>
</feature>
<reference evidence="20 21" key="1">
    <citation type="submission" date="2016-10" db="EMBL/GenBank/DDBJ databases">
        <authorList>
            <person name="de Groot N.N."/>
        </authorList>
    </citation>
    <scope>NUCLEOTIDE SEQUENCE [LARGE SCALE GENOMIC DNA]</scope>
    <source>
        <strain evidence="20 21">APO</strain>
    </source>
</reference>
<dbReference type="Gene3D" id="1.10.287.130">
    <property type="match status" value="1"/>
</dbReference>
<keyword evidence="16" id="KW-0175">Coiled coil</keyword>
<keyword evidence="5" id="KW-1003">Cell membrane</keyword>
<evidence type="ECO:0000259" key="19">
    <source>
        <dbReference type="PROSITE" id="PS50109"/>
    </source>
</evidence>
<evidence type="ECO:0000256" key="14">
    <source>
        <dbReference type="ARBA" id="ARBA00023136"/>
    </source>
</evidence>
<evidence type="ECO:0000256" key="5">
    <source>
        <dbReference type="ARBA" id="ARBA00022475"/>
    </source>
</evidence>
<evidence type="ECO:0000256" key="6">
    <source>
        <dbReference type="ARBA" id="ARBA00022553"/>
    </source>
</evidence>
<evidence type="ECO:0000256" key="1">
    <source>
        <dbReference type="ARBA" id="ARBA00000085"/>
    </source>
</evidence>
<dbReference type="PRINTS" id="PR00344">
    <property type="entry name" value="BCTRLSENSOR"/>
</dbReference>
<keyword evidence="8 18" id="KW-0812">Transmembrane</keyword>
<dbReference type="SUPFAM" id="SSF53850">
    <property type="entry name" value="Periplasmic binding protein-like II"/>
    <property type="match status" value="1"/>
</dbReference>
<dbReference type="Pfam" id="PF00512">
    <property type="entry name" value="HisKA"/>
    <property type="match status" value="1"/>
</dbReference>
<keyword evidence="13" id="KW-0902">Two-component regulatory system</keyword>
<keyword evidence="11" id="KW-0067">ATP-binding</keyword>
<dbReference type="Gene3D" id="3.30.565.10">
    <property type="entry name" value="Histidine kinase-like ATPase, C-terminal domain"/>
    <property type="match status" value="1"/>
</dbReference>
<evidence type="ECO:0000256" key="15">
    <source>
        <dbReference type="ARBA" id="ARBA00074306"/>
    </source>
</evidence>
<evidence type="ECO:0000256" key="8">
    <source>
        <dbReference type="ARBA" id="ARBA00022692"/>
    </source>
</evidence>
<keyword evidence="7" id="KW-0808">Transferase</keyword>
<evidence type="ECO:0000256" key="3">
    <source>
        <dbReference type="ARBA" id="ARBA00006402"/>
    </source>
</evidence>
<dbReference type="SMART" id="SM00387">
    <property type="entry name" value="HATPase_c"/>
    <property type="match status" value="1"/>
</dbReference>
<name>A0A1H3QGC4_9FIRM</name>
<dbReference type="GO" id="GO:0000155">
    <property type="term" value="F:phosphorelay sensor kinase activity"/>
    <property type="evidence" value="ECO:0007669"/>
    <property type="project" value="InterPro"/>
</dbReference>
<dbReference type="RefSeq" id="WP_176968407.1">
    <property type="nucleotide sequence ID" value="NZ_FNPV01000009.1"/>
</dbReference>
<comment type="similarity">
    <text evidence="3">In the N-terminal section; belongs to the phytochrome family.</text>
</comment>
<dbReference type="Gene3D" id="3.40.190.10">
    <property type="entry name" value="Periplasmic binding protein-like II"/>
    <property type="match status" value="2"/>
</dbReference>
<dbReference type="InterPro" id="IPR003594">
    <property type="entry name" value="HATPase_dom"/>
</dbReference>
<dbReference type="GO" id="GO:0005524">
    <property type="term" value="F:ATP binding"/>
    <property type="evidence" value="ECO:0007669"/>
    <property type="project" value="UniProtKB-KW"/>
</dbReference>
<dbReference type="EC" id="2.7.13.3" evidence="4"/>
<keyword evidence="14 18" id="KW-0472">Membrane</keyword>
<dbReference type="FunFam" id="1.10.287.130:FF:000003">
    <property type="entry name" value="Histidine kinase"/>
    <property type="match status" value="1"/>
</dbReference>
<dbReference type="InterPro" id="IPR005467">
    <property type="entry name" value="His_kinase_dom"/>
</dbReference>
<evidence type="ECO:0000256" key="17">
    <source>
        <dbReference type="SAM" id="MobiDB-lite"/>
    </source>
</evidence>
<keyword evidence="21" id="KW-1185">Reference proteome</keyword>
<dbReference type="PROSITE" id="PS50109">
    <property type="entry name" value="HIS_KIN"/>
    <property type="match status" value="1"/>
</dbReference>
<dbReference type="SUPFAM" id="SSF55874">
    <property type="entry name" value="ATPase domain of HSP90 chaperone/DNA topoisomerase II/histidine kinase"/>
    <property type="match status" value="1"/>
</dbReference>
<evidence type="ECO:0000256" key="7">
    <source>
        <dbReference type="ARBA" id="ARBA00022679"/>
    </source>
</evidence>
<accession>A0A1H3QGC4</accession>
<dbReference type="InterPro" id="IPR036890">
    <property type="entry name" value="HATPase_C_sf"/>
</dbReference>
<dbReference type="GO" id="GO:0005886">
    <property type="term" value="C:plasma membrane"/>
    <property type="evidence" value="ECO:0007669"/>
    <property type="project" value="UniProtKB-SubCell"/>
</dbReference>
<dbReference type="AlphaFoldDB" id="A0A1H3QGC4"/>
<dbReference type="SUPFAM" id="SSF47226">
    <property type="entry name" value="Histidine-containing phosphotransfer domain, HPT domain"/>
    <property type="match status" value="1"/>
</dbReference>
<dbReference type="PANTHER" id="PTHR45339:SF1">
    <property type="entry name" value="HYBRID SIGNAL TRANSDUCTION HISTIDINE KINASE J"/>
    <property type="match status" value="1"/>
</dbReference>
<organism evidence="20 21">
    <name type="scientific">Tindallia californiensis</name>
    <dbReference type="NCBI Taxonomy" id="159292"/>
    <lineage>
        <taxon>Bacteria</taxon>
        <taxon>Bacillati</taxon>
        <taxon>Bacillota</taxon>
        <taxon>Clostridia</taxon>
        <taxon>Peptostreptococcales</taxon>
        <taxon>Tindalliaceae</taxon>
        <taxon>Tindallia</taxon>
    </lineage>
</organism>
<keyword evidence="12 18" id="KW-1133">Transmembrane helix</keyword>
<dbReference type="SUPFAM" id="SSF47384">
    <property type="entry name" value="Homodimeric domain of signal transducing histidine kinase"/>
    <property type="match status" value="1"/>
</dbReference>
<protein>
    <recommendedName>
        <fullName evidence="15">Circadian input-output histidine kinase CikA</fullName>
        <ecNumber evidence="4">2.7.13.3</ecNumber>
    </recommendedName>
</protein>
<feature type="coiled-coil region" evidence="16">
    <location>
        <begin position="365"/>
        <end position="409"/>
    </location>
</feature>
<evidence type="ECO:0000256" key="12">
    <source>
        <dbReference type="ARBA" id="ARBA00022989"/>
    </source>
</evidence>
<dbReference type="CDD" id="cd16922">
    <property type="entry name" value="HATPase_EvgS-ArcB-TorS-like"/>
    <property type="match status" value="1"/>
</dbReference>
<keyword evidence="9" id="KW-0547">Nucleotide-binding</keyword>
<comment type="subcellular location">
    <subcellularLocation>
        <location evidence="2">Cell membrane</location>
        <topology evidence="2">Multi-pass membrane protein</topology>
    </subcellularLocation>
</comment>
<gene>
    <name evidence="20" type="ORF">SAMN05192546_10965</name>
</gene>
<evidence type="ECO:0000256" key="10">
    <source>
        <dbReference type="ARBA" id="ARBA00022777"/>
    </source>
</evidence>
<dbReference type="PANTHER" id="PTHR45339">
    <property type="entry name" value="HYBRID SIGNAL TRANSDUCTION HISTIDINE KINASE J"/>
    <property type="match status" value="1"/>
</dbReference>
<evidence type="ECO:0000313" key="20">
    <source>
        <dbReference type="EMBL" id="SDZ12417.1"/>
    </source>
</evidence>
<dbReference type="Gene3D" id="1.20.120.160">
    <property type="entry name" value="HPT domain"/>
    <property type="match status" value="1"/>
</dbReference>
<evidence type="ECO:0000256" key="4">
    <source>
        <dbReference type="ARBA" id="ARBA00012438"/>
    </source>
</evidence>
<dbReference type="CDD" id="cd00082">
    <property type="entry name" value="HisKA"/>
    <property type="match status" value="1"/>
</dbReference>
<comment type="catalytic activity">
    <reaction evidence="1">
        <text>ATP + protein L-histidine = ADP + protein N-phospho-L-histidine.</text>
        <dbReference type="EC" id="2.7.13.3"/>
    </reaction>
</comment>
<proteinExistence type="inferred from homology"/>
<dbReference type="EMBL" id="FNPV01000009">
    <property type="protein sequence ID" value="SDZ12417.1"/>
    <property type="molecule type" value="Genomic_DNA"/>
</dbReference>
<evidence type="ECO:0000256" key="16">
    <source>
        <dbReference type="SAM" id="Coils"/>
    </source>
</evidence>
<feature type="domain" description="Histidine kinase" evidence="19">
    <location>
        <begin position="409"/>
        <end position="630"/>
    </location>
</feature>
<sequence>MKKEILRHGFCDAIFSKRKKKINYLRFFFLSLFLCLILLGKNIDVSATFDSTDPPYTIGILSFTTKEETFEKWGALETYLTEEIGETNFQVKPLYYEEMDEAVATNQIDFVFTNPAHYIALSKDNQLPGPMATLIELYHHEPQSAFGGVIFTKADPEAPQTLQSLRGKRISAVSQNSLGGYQAAAYELVKEGLDPSRDVEMIFTGMPHRLAVKEVLEGNAEVGFVRTGVIESMIAQGLVQAEDLQILNPQHKEPTLFLSTELYPEWPFVALPHVDPMVSKQVAAALFSMEPDSITAQEVGIYGFGIPSSYLNVEEMMRALRVPPFDAAQPVRAIDIWTQYRDVILVALVLGLTLFVYNGMKLHGGMMAEKKNRELEALMTQLEAAQVNLQQAKEEAEQASQVKSQFLANMSHEIRTPMNGIIGFLTLLEETDTNQQQQEYIDDIKTSSKTLLKLINDILDLSKMEAGKVELEHISYHLPSTIQETVEVHRHWAQSKEVELSLHFHPGFPQQVNGDPMRLFQIVNNLVSNAIKFTEQGQVTVHGRVKEQEEGTATVEISVQDTGIGISEEAQPTLFDAFSQADSSNTRKYGGTGLGLAITRDLIKRMNGTIDVHSKLGEGSTFRVTFPVEIDDEEALDSDLLSPLPPNQGVANSQKAITNETSAGSEETRESILEQLIKDTGFDRTTASSLLEEGIQSCFELSATALETFQSRDLPKVKEQLHAIKGLAGNLRMTSISQWAAEGEGMTKKEDFQNLHPCLLKIHHRLEEWQA</sequence>
<dbReference type="Proteomes" id="UP000199230">
    <property type="component" value="Unassembled WGS sequence"/>
</dbReference>
<evidence type="ECO:0000256" key="11">
    <source>
        <dbReference type="ARBA" id="ARBA00022840"/>
    </source>
</evidence>
<dbReference type="InterPro" id="IPR004358">
    <property type="entry name" value="Sig_transdc_His_kin-like_C"/>
</dbReference>
<dbReference type="SMART" id="SM00388">
    <property type="entry name" value="HisKA"/>
    <property type="match status" value="1"/>
</dbReference>
<dbReference type="InterPro" id="IPR003661">
    <property type="entry name" value="HisK_dim/P_dom"/>
</dbReference>
<evidence type="ECO:0000256" key="2">
    <source>
        <dbReference type="ARBA" id="ARBA00004651"/>
    </source>
</evidence>
<evidence type="ECO:0000256" key="18">
    <source>
        <dbReference type="SAM" id="Phobius"/>
    </source>
</evidence>
<feature type="compositionally biased region" description="Polar residues" evidence="17">
    <location>
        <begin position="649"/>
        <end position="665"/>
    </location>
</feature>
<feature type="region of interest" description="Disordered" evidence="17">
    <location>
        <begin position="646"/>
        <end position="668"/>
    </location>
</feature>
<dbReference type="FunFam" id="3.30.565.10:FF:000010">
    <property type="entry name" value="Sensor histidine kinase RcsC"/>
    <property type="match status" value="1"/>
</dbReference>
<evidence type="ECO:0000256" key="9">
    <source>
        <dbReference type="ARBA" id="ARBA00022741"/>
    </source>
</evidence>
<keyword evidence="10 20" id="KW-0418">Kinase</keyword>
<dbReference type="STRING" id="159292.SAMN05192546_10965"/>
<keyword evidence="6" id="KW-0597">Phosphoprotein</keyword>
<evidence type="ECO:0000256" key="13">
    <source>
        <dbReference type="ARBA" id="ARBA00023012"/>
    </source>
</evidence>
<dbReference type="InterPro" id="IPR036641">
    <property type="entry name" value="HPT_dom_sf"/>
</dbReference>
<dbReference type="Pfam" id="PF12974">
    <property type="entry name" value="Phosphonate-bd"/>
    <property type="match status" value="1"/>
</dbReference>
<dbReference type="Pfam" id="PF02518">
    <property type="entry name" value="HATPase_c"/>
    <property type="match status" value="1"/>
</dbReference>